<keyword evidence="2" id="KW-0201">Cytochrome c-type biogenesis</keyword>
<dbReference type="Proteomes" id="UP000270616">
    <property type="component" value="Unassembled WGS sequence"/>
</dbReference>
<feature type="region of interest" description="Disordered" evidence="6">
    <location>
        <begin position="1"/>
        <end position="45"/>
    </location>
</feature>
<keyword evidence="4" id="KW-1015">Disulfide bond</keyword>
<evidence type="ECO:0000259" key="7">
    <source>
        <dbReference type="PROSITE" id="PS51352"/>
    </source>
</evidence>
<keyword evidence="9" id="KW-1185">Reference proteome</keyword>
<dbReference type="SUPFAM" id="SSF52833">
    <property type="entry name" value="Thioredoxin-like"/>
    <property type="match status" value="1"/>
</dbReference>
<dbReference type="AlphaFoldDB" id="A0A3N4A0D1"/>
<comment type="caution">
    <text evidence="8">The sequence shown here is derived from an EMBL/GenBank/DDBJ whole genome shotgun (WGS) entry which is preliminary data.</text>
</comment>
<dbReference type="GO" id="GO:0016209">
    <property type="term" value="F:antioxidant activity"/>
    <property type="evidence" value="ECO:0007669"/>
    <property type="project" value="InterPro"/>
</dbReference>
<evidence type="ECO:0000256" key="3">
    <source>
        <dbReference type="ARBA" id="ARBA00022968"/>
    </source>
</evidence>
<organism evidence="8 9">
    <name type="scientific">Kocuria soli</name>
    <dbReference type="NCBI Taxonomy" id="2485125"/>
    <lineage>
        <taxon>Bacteria</taxon>
        <taxon>Bacillati</taxon>
        <taxon>Actinomycetota</taxon>
        <taxon>Actinomycetes</taxon>
        <taxon>Micrococcales</taxon>
        <taxon>Micrococcaceae</taxon>
        <taxon>Kocuria</taxon>
    </lineage>
</organism>
<dbReference type="EMBL" id="RKMF01000001">
    <property type="protein sequence ID" value="ROZ65574.1"/>
    <property type="molecule type" value="Genomic_DNA"/>
</dbReference>
<dbReference type="PROSITE" id="PS51352">
    <property type="entry name" value="THIOREDOXIN_2"/>
    <property type="match status" value="1"/>
</dbReference>
<dbReference type="PROSITE" id="PS00194">
    <property type="entry name" value="THIOREDOXIN_1"/>
    <property type="match status" value="1"/>
</dbReference>
<dbReference type="InterPro" id="IPR017937">
    <property type="entry name" value="Thioredoxin_CS"/>
</dbReference>
<evidence type="ECO:0000256" key="4">
    <source>
        <dbReference type="ARBA" id="ARBA00023157"/>
    </source>
</evidence>
<feature type="domain" description="Thioredoxin" evidence="7">
    <location>
        <begin position="92"/>
        <end position="240"/>
    </location>
</feature>
<proteinExistence type="predicted"/>
<protein>
    <submittedName>
        <fullName evidence="8">TlpA family protein disulfide reductase</fullName>
    </submittedName>
</protein>
<accession>A0A3N4A0D1</accession>
<dbReference type="InterPro" id="IPR036249">
    <property type="entry name" value="Thioredoxin-like_sf"/>
</dbReference>
<name>A0A3N4A0D1_9MICC</name>
<evidence type="ECO:0000256" key="5">
    <source>
        <dbReference type="ARBA" id="ARBA00023284"/>
    </source>
</evidence>
<evidence type="ECO:0000313" key="9">
    <source>
        <dbReference type="Proteomes" id="UP000270616"/>
    </source>
</evidence>
<dbReference type="InterPro" id="IPR000866">
    <property type="entry name" value="AhpC/TSA"/>
</dbReference>
<dbReference type="PROSITE" id="PS51318">
    <property type="entry name" value="TAT"/>
    <property type="match status" value="1"/>
</dbReference>
<dbReference type="InterPro" id="IPR050553">
    <property type="entry name" value="Thioredoxin_ResA/DsbE_sf"/>
</dbReference>
<dbReference type="GO" id="GO:0016491">
    <property type="term" value="F:oxidoreductase activity"/>
    <property type="evidence" value="ECO:0007669"/>
    <property type="project" value="InterPro"/>
</dbReference>
<evidence type="ECO:0000256" key="1">
    <source>
        <dbReference type="ARBA" id="ARBA00004196"/>
    </source>
</evidence>
<dbReference type="Gene3D" id="3.40.30.10">
    <property type="entry name" value="Glutaredoxin"/>
    <property type="match status" value="1"/>
</dbReference>
<dbReference type="GO" id="GO:0017004">
    <property type="term" value="P:cytochrome complex assembly"/>
    <property type="evidence" value="ECO:0007669"/>
    <property type="project" value="UniProtKB-KW"/>
</dbReference>
<dbReference type="InterPro" id="IPR013766">
    <property type="entry name" value="Thioredoxin_domain"/>
</dbReference>
<dbReference type="InterPro" id="IPR006311">
    <property type="entry name" value="TAT_signal"/>
</dbReference>
<evidence type="ECO:0000256" key="6">
    <source>
        <dbReference type="SAM" id="MobiDB-lite"/>
    </source>
</evidence>
<dbReference type="PANTHER" id="PTHR42852:SF6">
    <property type="entry name" value="THIOL:DISULFIDE INTERCHANGE PROTEIN DSBE"/>
    <property type="match status" value="1"/>
</dbReference>
<gene>
    <name evidence="8" type="ORF">EDL96_00230</name>
</gene>
<sequence>MPLPRFTQVTSRPRAADAASSVDSPGDFSVTRPTTPPTDDSRAPRALSRRAVLAASGAGLSALVLAACGPQEESLAEQANAGGDTGYIAGDGSVTEYAESERGEPVEFSGKLFDGTEVSSESLRGKPALLNFWYAGCAPCRKEAPDLVEMAGERKDQVAFYGVNVRDEKATAEAFERTFEIPYASFEDRDGGVLLALSEFVPPQAVPTTVVLDSEGRVASRILGIAEPSILKALLDDVVKA</sequence>
<evidence type="ECO:0000313" key="8">
    <source>
        <dbReference type="EMBL" id="ROZ65574.1"/>
    </source>
</evidence>
<keyword evidence="5" id="KW-0676">Redox-active center</keyword>
<comment type="subcellular location">
    <subcellularLocation>
        <location evidence="1">Cell envelope</location>
    </subcellularLocation>
</comment>
<keyword evidence="3" id="KW-0735">Signal-anchor</keyword>
<keyword evidence="3" id="KW-0812">Transmembrane</keyword>
<reference evidence="8 9" key="1">
    <citation type="submission" date="2018-10" db="EMBL/GenBank/DDBJ databases">
        <title>Kocuria sp. M5W7-7, whole genome shotgun sequence.</title>
        <authorList>
            <person name="Tuo L."/>
        </authorList>
    </citation>
    <scope>NUCLEOTIDE SEQUENCE [LARGE SCALE GENOMIC DNA]</scope>
    <source>
        <strain evidence="8 9">M5W7-7</strain>
    </source>
</reference>
<dbReference type="Pfam" id="PF00578">
    <property type="entry name" value="AhpC-TSA"/>
    <property type="match status" value="1"/>
</dbReference>
<dbReference type="PANTHER" id="PTHR42852">
    <property type="entry name" value="THIOL:DISULFIDE INTERCHANGE PROTEIN DSBE"/>
    <property type="match status" value="1"/>
</dbReference>
<dbReference type="CDD" id="cd02966">
    <property type="entry name" value="TlpA_like_family"/>
    <property type="match status" value="1"/>
</dbReference>
<evidence type="ECO:0000256" key="2">
    <source>
        <dbReference type="ARBA" id="ARBA00022748"/>
    </source>
</evidence>
<dbReference type="GO" id="GO:0030313">
    <property type="term" value="C:cell envelope"/>
    <property type="evidence" value="ECO:0007669"/>
    <property type="project" value="UniProtKB-SubCell"/>
</dbReference>
<dbReference type="OrthoDB" id="9796554at2"/>